<dbReference type="AlphaFoldDB" id="A0AAD8Y1Y0"/>
<dbReference type="EMBL" id="JATAAI010000025">
    <property type="protein sequence ID" value="KAK1737545.1"/>
    <property type="molecule type" value="Genomic_DNA"/>
</dbReference>
<keyword evidence="4" id="KW-1185">Reference proteome</keyword>
<dbReference type="Proteomes" id="UP001224775">
    <property type="component" value="Unassembled WGS sequence"/>
</dbReference>
<organism evidence="3 4">
    <name type="scientific">Skeletonema marinoi</name>
    <dbReference type="NCBI Taxonomy" id="267567"/>
    <lineage>
        <taxon>Eukaryota</taxon>
        <taxon>Sar</taxon>
        <taxon>Stramenopiles</taxon>
        <taxon>Ochrophyta</taxon>
        <taxon>Bacillariophyta</taxon>
        <taxon>Coscinodiscophyceae</taxon>
        <taxon>Thalassiosirophycidae</taxon>
        <taxon>Thalassiosirales</taxon>
        <taxon>Skeletonemataceae</taxon>
        <taxon>Skeletonema</taxon>
        <taxon>Skeletonema marinoi-dohrnii complex</taxon>
    </lineage>
</organism>
<feature type="coiled-coil region" evidence="1">
    <location>
        <begin position="309"/>
        <end position="357"/>
    </location>
</feature>
<name>A0AAD8Y1Y0_9STRA</name>
<reference evidence="3" key="1">
    <citation type="submission" date="2023-06" db="EMBL/GenBank/DDBJ databases">
        <title>Survivors Of The Sea: Transcriptome response of Skeletonema marinoi to long-term dormancy.</title>
        <authorList>
            <person name="Pinder M.I.M."/>
            <person name="Kourtchenko O."/>
            <person name="Robertson E.K."/>
            <person name="Larsson T."/>
            <person name="Maumus F."/>
            <person name="Osuna-Cruz C.M."/>
            <person name="Vancaester E."/>
            <person name="Stenow R."/>
            <person name="Vandepoele K."/>
            <person name="Ploug H."/>
            <person name="Bruchert V."/>
            <person name="Godhe A."/>
            <person name="Topel M."/>
        </authorList>
    </citation>
    <scope>NUCLEOTIDE SEQUENCE</scope>
    <source>
        <strain evidence="3">R05AC</strain>
    </source>
</reference>
<feature type="signal peptide" evidence="2">
    <location>
        <begin position="1"/>
        <end position="23"/>
    </location>
</feature>
<proteinExistence type="predicted"/>
<keyword evidence="1" id="KW-0175">Coiled coil</keyword>
<protein>
    <recommendedName>
        <fullName evidence="5">UVR domain-containing protein</fullName>
    </recommendedName>
</protein>
<evidence type="ECO:0008006" key="5">
    <source>
        <dbReference type="Google" id="ProtNLM"/>
    </source>
</evidence>
<sequence>MKHIITISIIFLGTLCLRSSAFARMPKPFLCMRATFKLDDKVSSNAAGDDSLFDSEDAAAIDAHDLSDSGLEAAAMERAVMLAEEYKEQQLKKKEMDRRNEPCVGGAALINSLEEQHAEVRKTAFTDDDESLLEAEDAAAIDAHDLSDSGLEAAAMERAVMLAEEYKEEQIKKNNKERTDRIKSIEEHYKQINKDIEAIERLIKEADDADHASGHLLERTFSDNDAADLALMMMEKSVVAATDRLEMRLEKVKQTEQEVRTALEKKYTSKALAESIERERHAAEMRFLSNKYRNDDVSFSAVHDNDKVLHDAHRQEHDAELRLEKAIEEDIATKKDLEQMIENKAALKEVLHELQEIIHEHAALAMEKENARKSPKS</sequence>
<feature type="chain" id="PRO_5042167386" description="UVR domain-containing protein" evidence="2">
    <location>
        <begin position="24"/>
        <end position="377"/>
    </location>
</feature>
<keyword evidence="2" id="KW-0732">Signal</keyword>
<evidence type="ECO:0000256" key="1">
    <source>
        <dbReference type="SAM" id="Coils"/>
    </source>
</evidence>
<gene>
    <name evidence="3" type="ORF">QTG54_011831</name>
</gene>
<feature type="coiled-coil region" evidence="1">
    <location>
        <begin position="182"/>
        <end position="209"/>
    </location>
</feature>
<evidence type="ECO:0000256" key="2">
    <source>
        <dbReference type="SAM" id="SignalP"/>
    </source>
</evidence>
<evidence type="ECO:0000313" key="4">
    <source>
        <dbReference type="Proteomes" id="UP001224775"/>
    </source>
</evidence>
<evidence type="ECO:0000313" key="3">
    <source>
        <dbReference type="EMBL" id="KAK1737545.1"/>
    </source>
</evidence>
<accession>A0AAD8Y1Y0</accession>
<comment type="caution">
    <text evidence="3">The sequence shown here is derived from an EMBL/GenBank/DDBJ whole genome shotgun (WGS) entry which is preliminary data.</text>
</comment>